<accession>A0A4U5UK10</accession>
<organism evidence="4 5">
    <name type="scientific">Collichthys lucidus</name>
    <name type="common">Big head croaker</name>
    <name type="synonym">Sciaena lucida</name>
    <dbReference type="NCBI Taxonomy" id="240159"/>
    <lineage>
        <taxon>Eukaryota</taxon>
        <taxon>Metazoa</taxon>
        <taxon>Chordata</taxon>
        <taxon>Craniata</taxon>
        <taxon>Vertebrata</taxon>
        <taxon>Euteleostomi</taxon>
        <taxon>Actinopterygii</taxon>
        <taxon>Neopterygii</taxon>
        <taxon>Teleostei</taxon>
        <taxon>Neoteleostei</taxon>
        <taxon>Acanthomorphata</taxon>
        <taxon>Eupercaria</taxon>
        <taxon>Sciaenidae</taxon>
        <taxon>Collichthys</taxon>
    </lineage>
</organism>
<dbReference type="InterPro" id="IPR000591">
    <property type="entry name" value="DEP_dom"/>
</dbReference>
<feature type="region of interest" description="Disordered" evidence="2">
    <location>
        <begin position="143"/>
        <end position="172"/>
    </location>
</feature>
<evidence type="ECO:0000313" key="4">
    <source>
        <dbReference type="EMBL" id="TKS75146.1"/>
    </source>
</evidence>
<sequence>MSSHVITPGPYRATKLWNEVTRLFRAGMPLRKHRQNFRHYSSCFTASAAVDWLHQLLRSNSNFGPDVTRQQTVQLLKKFLKNHVIEDVKSRWGTEDLEDNNTLYRFPTTSPLKPIPSAPGSIKKRPSFRDKEGFFRFKSLKKQEKETQENVDPALTAEDENQPTEQQVQRRELTVEDEHEIWRDITVTQYEHTLKQNPDTGEEFAKLTRVCVLCFSLQRILGVASLNEVLEQRSINPQNIIHNMTKVNKHGVVTLDDKTSRAEVRHRTAVISRLERDVFKTVSDYFYSLPQPLLTYELYELFINVLAKTSFRSTECLLLSLLRQGTCDETESPMREVLGGQLQSRLAALGSNRSQDDSPAVTTLHSLTGFTSASRATPAACDNAPGGTARNRLSVASAAGVPVTHRLRPLRPRSAGSCLDIVIETREEDVKETKWPSRATSCLNDPAGPDPPPVPLTFGRFLLPLLSGAASARGCVEASSTRFTVQSAQQQLPAPPNQTRAQKLQLLMRMMSRISQNVDMPRLHPAIGTRTLMVHTFSGCVLGSAVECDLDELLATRLVSFLMDHQQSILSVPEYLLSAINDHIQYLRSVQVPIHCVSNVDDDDPVCPPVPIYTFCHQISGAEFEQQKLESSQKAMEELLEMLLTDQNLSEKDRRKKLKQFQKQYPDIYSRRFPSSDRENKPKIKPPLLNIKKTKAFSIRN</sequence>
<dbReference type="GO" id="GO:0035556">
    <property type="term" value="P:intracellular signal transduction"/>
    <property type="evidence" value="ECO:0007669"/>
    <property type="project" value="InterPro"/>
</dbReference>
<reference evidence="4 5" key="1">
    <citation type="submission" date="2019-01" db="EMBL/GenBank/DDBJ databases">
        <title>Genome Assembly of Collichthys lucidus.</title>
        <authorList>
            <person name="Cai M."/>
            <person name="Xiao S."/>
        </authorList>
    </citation>
    <scope>NUCLEOTIDE SEQUENCE [LARGE SCALE GENOMIC DNA]</scope>
    <source>
        <strain evidence="4">JT15FE1705JMU</strain>
        <tissue evidence="4">Muscle</tissue>
    </source>
</reference>
<dbReference type="PANTHER" id="PTHR16206">
    <property type="entry name" value="DEP DOMAIN-CONTAINING"/>
    <property type="match status" value="1"/>
</dbReference>
<evidence type="ECO:0000313" key="5">
    <source>
        <dbReference type="Proteomes" id="UP000298787"/>
    </source>
</evidence>
<dbReference type="SMART" id="SM00049">
    <property type="entry name" value="DEP"/>
    <property type="match status" value="1"/>
</dbReference>
<evidence type="ECO:0000256" key="2">
    <source>
        <dbReference type="SAM" id="MobiDB-lite"/>
    </source>
</evidence>
<dbReference type="SUPFAM" id="SSF46785">
    <property type="entry name" value="Winged helix' DNA-binding domain"/>
    <property type="match status" value="1"/>
</dbReference>
<feature type="domain" description="DEP" evidence="3">
    <location>
        <begin position="24"/>
        <end position="108"/>
    </location>
</feature>
<dbReference type="EMBL" id="CM014085">
    <property type="protein sequence ID" value="TKS75146.1"/>
    <property type="molecule type" value="Genomic_DNA"/>
</dbReference>
<dbReference type="InterPro" id="IPR036390">
    <property type="entry name" value="WH_DNA-bd_sf"/>
</dbReference>
<dbReference type="STRING" id="240159.A0A4U5UK10"/>
<dbReference type="GO" id="GO:0005096">
    <property type="term" value="F:GTPase activator activity"/>
    <property type="evidence" value="ECO:0007669"/>
    <property type="project" value="UniProtKB-KW"/>
</dbReference>
<protein>
    <submittedName>
        <fullName evidence="4">DEP domain-containing protein 1A</fullName>
    </submittedName>
</protein>
<evidence type="ECO:0000256" key="1">
    <source>
        <dbReference type="ARBA" id="ARBA00022468"/>
    </source>
</evidence>
<dbReference type="AlphaFoldDB" id="A0A4U5UK10"/>
<dbReference type="InterPro" id="IPR008936">
    <property type="entry name" value="Rho_GTPase_activation_prot"/>
</dbReference>
<proteinExistence type="predicted"/>
<name>A0A4U5UK10_COLLU</name>
<dbReference type="Gene3D" id="1.10.10.10">
    <property type="entry name" value="Winged helix-like DNA-binding domain superfamily/Winged helix DNA-binding domain"/>
    <property type="match status" value="1"/>
</dbReference>
<dbReference type="FunFam" id="1.10.10.10:FF:000182">
    <property type="entry name" value="DEP domain-containing protein 1B isoform 1"/>
    <property type="match status" value="1"/>
</dbReference>
<dbReference type="Proteomes" id="UP000298787">
    <property type="component" value="Chromosome 8"/>
</dbReference>
<dbReference type="PANTHER" id="PTHR16206:SF12">
    <property type="entry name" value="DEP DOMAIN-CONTAINING PROTEIN 1A"/>
    <property type="match status" value="1"/>
</dbReference>
<dbReference type="PROSITE" id="PS50186">
    <property type="entry name" value="DEP"/>
    <property type="match status" value="1"/>
</dbReference>
<keyword evidence="1" id="KW-0343">GTPase activation</keyword>
<dbReference type="SUPFAM" id="SSF48350">
    <property type="entry name" value="GTPase activation domain, GAP"/>
    <property type="match status" value="1"/>
</dbReference>
<gene>
    <name evidence="4" type="ORF">D9C73_009229</name>
</gene>
<keyword evidence="5" id="KW-1185">Reference proteome</keyword>
<dbReference type="InterPro" id="IPR036388">
    <property type="entry name" value="WH-like_DNA-bd_sf"/>
</dbReference>
<dbReference type="Pfam" id="PF00610">
    <property type="entry name" value="DEP"/>
    <property type="match status" value="1"/>
</dbReference>
<evidence type="ECO:0000259" key="3">
    <source>
        <dbReference type="PROSITE" id="PS50186"/>
    </source>
</evidence>